<dbReference type="SUPFAM" id="SSF53474">
    <property type="entry name" value="alpha/beta-Hydrolases"/>
    <property type="match status" value="1"/>
</dbReference>
<dbReference type="PROSITE" id="PS51257">
    <property type="entry name" value="PROKAR_LIPOPROTEIN"/>
    <property type="match status" value="1"/>
</dbReference>
<dbReference type="Gene3D" id="3.40.50.1820">
    <property type="entry name" value="alpha/beta hydrolase"/>
    <property type="match status" value="1"/>
</dbReference>
<name>A0A2L0F533_SORCE</name>
<dbReference type="Proteomes" id="UP000238348">
    <property type="component" value="Chromosome"/>
</dbReference>
<gene>
    <name evidence="2" type="ORF">SOCE26_081170</name>
</gene>
<dbReference type="RefSeq" id="WP_104984764.1">
    <property type="nucleotide sequence ID" value="NZ_CP012673.1"/>
</dbReference>
<reference evidence="2 3" key="1">
    <citation type="submission" date="2015-09" db="EMBL/GenBank/DDBJ databases">
        <title>Sorangium comparison.</title>
        <authorList>
            <person name="Zaburannyi N."/>
            <person name="Bunk B."/>
            <person name="Overmann J."/>
            <person name="Mueller R."/>
        </authorList>
    </citation>
    <scope>NUCLEOTIDE SEQUENCE [LARGE SCALE GENOMIC DNA]</scope>
    <source>
        <strain evidence="2 3">So ce26</strain>
    </source>
</reference>
<evidence type="ECO:0000313" key="3">
    <source>
        <dbReference type="Proteomes" id="UP000238348"/>
    </source>
</evidence>
<feature type="chain" id="PRO_5014603839" description="Lipase" evidence="1">
    <location>
        <begin position="26"/>
        <end position="735"/>
    </location>
</feature>
<protein>
    <recommendedName>
        <fullName evidence="4">Lipase</fullName>
    </recommendedName>
</protein>
<evidence type="ECO:0000313" key="2">
    <source>
        <dbReference type="EMBL" id="AUX46611.1"/>
    </source>
</evidence>
<dbReference type="OrthoDB" id="581066at2"/>
<feature type="signal peptide" evidence="1">
    <location>
        <begin position="1"/>
        <end position="25"/>
    </location>
</feature>
<dbReference type="EMBL" id="CP012673">
    <property type="protein sequence ID" value="AUX46611.1"/>
    <property type="molecule type" value="Genomic_DNA"/>
</dbReference>
<evidence type="ECO:0000256" key="1">
    <source>
        <dbReference type="SAM" id="SignalP"/>
    </source>
</evidence>
<accession>A0A2L0F533</accession>
<evidence type="ECO:0008006" key="4">
    <source>
        <dbReference type="Google" id="ProtNLM"/>
    </source>
</evidence>
<keyword evidence="1" id="KW-0732">Signal</keyword>
<dbReference type="InterPro" id="IPR029058">
    <property type="entry name" value="AB_hydrolase_fold"/>
</dbReference>
<organism evidence="2 3">
    <name type="scientific">Sorangium cellulosum</name>
    <name type="common">Polyangium cellulosum</name>
    <dbReference type="NCBI Taxonomy" id="56"/>
    <lineage>
        <taxon>Bacteria</taxon>
        <taxon>Pseudomonadati</taxon>
        <taxon>Myxococcota</taxon>
        <taxon>Polyangia</taxon>
        <taxon>Polyangiales</taxon>
        <taxon>Polyangiaceae</taxon>
        <taxon>Sorangium</taxon>
    </lineage>
</organism>
<proteinExistence type="predicted"/>
<sequence>MRLRSRPGPRRPLLAAIALPASLFACTPTPPGGGASHAAPLDPLAPYTPDHALPGSSRVDFQIPRRGPPPFYALPWPSELLRRADGAIDWSTFPGAGKVLISTYLATAESDSTGFSITPSLYFHFSSPPDVHRLPARPADTTSLFSPVFLVDVDPQSPDRGAFIPLELRYFPSPLRFIPAGTLAAKPIPGVVLRPGTLHLAVVRRDLGDPAGQPLGTTLDLEKTKWTAPLPDPSEERARALHAEPLNYLASGGLSRAEIAAVALFRTGTPHAVSERLFDAATHLPPALGPRLLSAAWQTDPRGPAVHRSYFTIAGHYCTPNFQSRIADAPFLSGGGALALGDDGAPRVVEVPPGSRHRADTCGGLLRARYVLTVPKSPPPPGGFPLLVTAHGTGGDATTFLGEDNFAGWAARQGIAAVSTDQPLHGGADALGARPGSRYAGVLSLAGIPAGLFRGQKLGPELAFYNPLNPAATRDNLRQAGVDASLLARVIVGTDLSRATRPGGGVPLLRKIPGRAAPRFDKERILLAGHSQGSQSAAVQAALDPLFRGVILSGCGGDVRLGILRRNDLPVMPFIGAALGLRSGELTEFHPFMTLVQGLIDPVDPQSYARLYREPLPGRRPQNVLHYGGLTDTYTPPETAVALAIALGATPLRPVRATADVLPFLRAAQPERPLSGNLAGGQATAAFVQVPARLGEDGHFVLFHEDDAARLAMQFMRSAVASPGGPAEVGPAQAR</sequence>
<dbReference type="AlphaFoldDB" id="A0A2L0F533"/>